<reference evidence="2" key="1">
    <citation type="submission" date="2016-04" db="EMBL/GenBank/DDBJ databases">
        <authorList>
            <person name="Nguyen H.D."/>
            <person name="Samba Siva P."/>
            <person name="Cullis J."/>
            <person name="Levesque C.A."/>
            <person name="Hambleton S."/>
        </authorList>
    </citation>
    <scope>NUCLEOTIDE SEQUENCE</scope>
    <source>
        <strain evidence="2">DAOMC 236416</strain>
    </source>
</reference>
<evidence type="ECO:0000256" key="1">
    <source>
        <dbReference type="SAM" id="MobiDB-lite"/>
    </source>
</evidence>
<dbReference type="AlphaFoldDB" id="A0A177T9R8"/>
<evidence type="ECO:0000313" key="2">
    <source>
        <dbReference type="EMBL" id="KAE8246370.1"/>
    </source>
</evidence>
<sequence>MTDADSLATQPETGQVRRTRNALQQALRDYYRACEEEGAQPCFLATLEDGLPGFYSALKEEVRKKMDDWRRSSARQEQGTARAAAAATAAVGAAATSADRTDLLAATPRVTTEGQAAATAAPAVVVTSTSAVSAGKSASATPISAAVTKNPTPIARTTAALSPQTPTPLARIPGSSKTLSSTSNPGSSKGSAVRTTSSASPARRERRASRSPEAVTKQQQQQQQKQTTPARSDSGAGPRAKKPAVVKHTPNKAPTAAAVAAAAAAVTKKVGSAGPARTRTVLSEGPRSTKGLSNPSWVVVSHDLCKQAMQERYRDQRIELLEKALQTIQRHRPGSDSTTLPAGIWALHDAALGVIAALRARAETVPTGWANVLAVPTQEQRAKLCDDRPASLEGYQCRLCGRLNPSSSSNSTASWRYEKQTTDGTVMYPPCCHKCQYEWKSLFRGAEEDHQTAKAKWNRLRAKLGPKPPDQTNAPLLWNGSPLLERGQDTETPVKERQQQQQQQQQKTSIRGAPITPPAVIGSRASAGSSGTKRKVRSLQPVSEPGSARVVAGTPSSSDDEAPLTSPLKKKPRTTAAVQNTEDPEEEEEEEGSENGSQVGDEGITDEGEVEGVVVVG</sequence>
<feature type="compositionally biased region" description="Basic and acidic residues" evidence="1">
    <location>
        <begin position="486"/>
        <end position="498"/>
    </location>
</feature>
<feature type="region of interest" description="Disordered" evidence="1">
    <location>
        <begin position="1"/>
        <end position="20"/>
    </location>
</feature>
<name>A0A177T9R8_9BASI</name>
<feature type="region of interest" description="Disordered" evidence="1">
    <location>
        <begin position="158"/>
        <end position="252"/>
    </location>
</feature>
<comment type="caution">
    <text evidence="2">The sequence shown here is derived from an EMBL/GenBank/DDBJ whole genome shotgun (WGS) entry which is preliminary data.</text>
</comment>
<protein>
    <submittedName>
        <fullName evidence="2">Uncharacterized protein</fullName>
    </submittedName>
</protein>
<reference evidence="2" key="2">
    <citation type="journal article" date="2019" name="IMA Fungus">
        <title>Genome sequencing and comparison of five Tilletia species to identify candidate genes for the detection of regulated species infecting wheat.</title>
        <authorList>
            <person name="Nguyen H.D.T."/>
            <person name="Sultana T."/>
            <person name="Kesanakurti P."/>
            <person name="Hambleton S."/>
        </authorList>
    </citation>
    <scope>NUCLEOTIDE SEQUENCE</scope>
    <source>
        <strain evidence="2">DAOMC 236416</strain>
    </source>
</reference>
<dbReference type="Proteomes" id="UP000077521">
    <property type="component" value="Unassembled WGS sequence"/>
</dbReference>
<organism evidence="2 3">
    <name type="scientific">Tilletia indica</name>
    <dbReference type="NCBI Taxonomy" id="43049"/>
    <lineage>
        <taxon>Eukaryota</taxon>
        <taxon>Fungi</taxon>
        <taxon>Dikarya</taxon>
        <taxon>Basidiomycota</taxon>
        <taxon>Ustilaginomycotina</taxon>
        <taxon>Exobasidiomycetes</taxon>
        <taxon>Tilletiales</taxon>
        <taxon>Tilletiaceae</taxon>
        <taxon>Tilletia</taxon>
    </lineage>
</organism>
<accession>A0A177T9R8</accession>
<dbReference type="EMBL" id="LWDF02000489">
    <property type="protein sequence ID" value="KAE8246370.1"/>
    <property type="molecule type" value="Genomic_DNA"/>
</dbReference>
<gene>
    <name evidence="2" type="ORF">A4X13_0g5824</name>
</gene>
<feature type="compositionally biased region" description="Low complexity" evidence="1">
    <location>
        <begin position="211"/>
        <end position="228"/>
    </location>
</feature>
<feature type="compositionally biased region" description="Acidic residues" evidence="1">
    <location>
        <begin position="582"/>
        <end position="593"/>
    </location>
</feature>
<evidence type="ECO:0000313" key="3">
    <source>
        <dbReference type="Proteomes" id="UP000077521"/>
    </source>
</evidence>
<feature type="region of interest" description="Disordered" evidence="1">
    <location>
        <begin position="462"/>
        <end position="617"/>
    </location>
</feature>
<keyword evidence="3" id="KW-1185">Reference proteome</keyword>
<proteinExistence type="predicted"/>
<feature type="compositionally biased region" description="Low complexity" evidence="1">
    <location>
        <begin position="173"/>
        <end position="201"/>
    </location>
</feature>